<dbReference type="CDD" id="cd09917">
    <property type="entry name" value="F-box_SF"/>
    <property type="match status" value="1"/>
</dbReference>
<gene>
    <name evidence="1" type="ORF">OH76DRAFT_1484204</name>
</gene>
<proteinExistence type="predicted"/>
<dbReference type="Proteomes" id="UP000256964">
    <property type="component" value="Unassembled WGS sequence"/>
</dbReference>
<evidence type="ECO:0000313" key="2">
    <source>
        <dbReference type="Proteomes" id="UP000256964"/>
    </source>
</evidence>
<dbReference type="EMBL" id="KZ857414">
    <property type="protein sequence ID" value="RDX48014.1"/>
    <property type="molecule type" value="Genomic_DNA"/>
</dbReference>
<name>A0A371D640_9APHY</name>
<dbReference type="AlphaFoldDB" id="A0A371D640"/>
<evidence type="ECO:0008006" key="3">
    <source>
        <dbReference type="Google" id="ProtNLM"/>
    </source>
</evidence>
<evidence type="ECO:0000313" key="1">
    <source>
        <dbReference type="EMBL" id="RDX48014.1"/>
    </source>
</evidence>
<keyword evidence="2" id="KW-1185">Reference proteome</keyword>
<accession>A0A371D640</accession>
<sequence>MQGSSLPVEICERIIDASRLDGDGGSGYEVDYPTLCSCTLVCRAWLPRSRCNMFFCVVLHTSRQLKIFLSVASQYPVRELELGPLEPTRYGPGDSEIDIMGPSIGPLIRANLINEVYLLVCWNMVWLYPRIYLSLLSQLESVKILEMHGMYFPNAGDLIGLLRCFPRLQDLTCEGLGLQYPETIHNKSHHRIKAQQLYRVEVDGCAGAAPFILRSVIGSAPWLRSLSIRTSFFSWEPDDYSVVSAFHSVTSLKITLASPTADRKLSPGLSLLSLYRAGVEGILTHLPSTSLSGSSVNLTTAVTNIAIVIEPGYGTVPYLSGLETPAEREAVGPDREHASETGIHQEPRQWSYGMGRAAAVEGLLGAGFEDILVHTDSGRLRASFSGLKTLSVRLWDPYESEEHKWWFGEVSKRLPTLHAMRILHVDVRDDWANENGDSLWLAAY</sequence>
<protein>
    <recommendedName>
        <fullName evidence="3">F-box domain-containing protein</fullName>
    </recommendedName>
</protein>
<organism evidence="1 2">
    <name type="scientific">Lentinus brumalis</name>
    <dbReference type="NCBI Taxonomy" id="2498619"/>
    <lineage>
        <taxon>Eukaryota</taxon>
        <taxon>Fungi</taxon>
        <taxon>Dikarya</taxon>
        <taxon>Basidiomycota</taxon>
        <taxon>Agaricomycotina</taxon>
        <taxon>Agaricomycetes</taxon>
        <taxon>Polyporales</taxon>
        <taxon>Polyporaceae</taxon>
        <taxon>Lentinus</taxon>
    </lineage>
</organism>
<dbReference type="OrthoDB" id="2745506at2759"/>
<reference evidence="1 2" key="1">
    <citation type="journal article" date="2018" name="Biotechnol. Biofuels">
        <title>Integrative visual omics of the white-rot fungus Polyporus brumalis exposes the biotechnological potential of its oxidative enzymes for delignifying raw plant biomass.</title>
        <authorList>
            <person name="Miyauchi S."/>
            <person name="Rancon A."/>
            <person name="Drula E."/>
            <person name="Hage H."/>
            <person name="Chaduli D."/>
            <person name="Favel A."/>
            <person name="Grisel S."/>
            <person name="Henrissat B."/>
            <person name="Herpoel-Gimbert I."/>
            <person name="Ruiz-Duenas F.J."/>
            <person name="Chevret D."/>
            <person name="Hainaut M."/>
            <person name="Lin J."/>
            <person name="Wang M."/>
            <person name="Pangilinan J."/>
            <person name="Lipzen A."/>
            <person name="Lesage-Meessen L."/>
            <person name="Navarro D."/>
            <person name="Riley R."/>
            <person name="Grigoriev I.V."/>
            <person name="Zhou S."/>
            <person name="Raouche S."/>
            <person name="Rosso M.N."/>
        </authorList>
    </citation>
    <scope>NUCLEOTIDE SEQUENCE [LARGE SCALE GENOMIC DNA]</scope>
    <source>
        <strain evidence="1 2">BRFM 1820</strain>
    </source>
</reference>